<accession>A0A9P5PUG3</accession>
<sequence length="80" mass="9025">MSIPTNSGDATNERYIPKVRLEWPHAGGWHYVKTIQPPAEFTGARKTKGIEKLPAMDARDHQLRISEPAMRRLSKSNGNI</sequence>
<comment type="caution">
    <text evidence="1">The sequence shown here is derived from an EMBL/GenBank/DDBJ whole genome shotgun (WGS) entry which is preliminary data.</text>
</comment>
<keyword evidence="2" id="KW-1185">Reference proteome</keyword>
<evidence type="ECO:0000313" key="2">
    <source>
        <dbReference type="Proteomes" id="UP000772434"/>
    </source>
</evidence>
<proteinExistence type="predicted"/>
<dbReference type="EMBL" id="JADNRY010000049">
    <property type="protein sequence ID" value="KAF9069553.1"/>
    <property type="molecule type" value="Genomic_DNA"/>
</dbReference>
<reference evidence="1" key="1">
    <citation type="submission" date="2020-11" db="EMBL/GenBank/DDBJ databases">
        <authorList>
            <consortium name="DOE Joint Genome Institute"/>
            <person name="Ahrendt S."/>
            <person name="Riley R."/>
            <person name="Andreopoulos W."/>
            <person name="Labutti K."/>
            <person name="Pangilinan J."/>
            <person name="Ruiz-Duenas F.J."/>
            <person name="Barrasa J.M."/>
            <person name="Sanchez-Garcia M."/>
            <person name="Camarero S."/>
            <person name="Miyauchi S."/>
            <person name="Serrano A."/>
            <person name="Linde D."/>
            <person name="Babiker R."/>
            <person name="Drula E."/>
            <person name="Ayuso-Fernandez I."/>
            <person name="Pacheco R."/>
            <person name="Padilla G."/>
            <person name="Ferreira P."/>
            <person name="Barriuso J."/>
            <person name="Kellner H."/>
            <person name="Castanera R."/>
            <person name="Alfaro M."/>
            <person name="Ramirez L."/>
            <person name="Pisabarro A.G."/>
            <person name="Kuo A."/>
            <person name="Tritt A."/>
            <person name="Lipzen A."/>
            <person name="He G."/>
            <person name="Yan M."/>
            <person name="Ng V."/>
            <person name="Cullen D."/>
            <person name="Martin F."/>
            <person name="Rosso M.-N."/>
            <person name="Henrissat B."/>
            <person name="Hibbett D."/>
            <person name="Martinez A.T."/>
            <person name="Grigoriev I.V."/>
        </authorList>
    </citation>
    <scope>NUCLEOTIDE SEQUENCE</scope>
    <source>
        <strain evidence="1">AH 40177</strain>
    </source>
</reference>
<gene>
    <name evidence="1" type="ORF">BDP27DRAFT_1420851</name>
</gene>
<dbReference type="Proteomes" id="UP000772434">
    <property type="component" value="Unassembled WGS sequence"/>
</dbReference>
<name>A0A9P5PUG3_9AGAR</name>
<evidence type="ECO:0000313" key="1">
    <source>
        <dbReference type="EMBL" id="KAF9069553.1"/>
    </source>
</evidence>
<dbReference type="AlphaFoldDB" id="A0A9P5PUG3"/>
<organism evidence="1 2">
    <name type="scientific">Rhodocollybia butyracea</name>
    <dbReference type="NCBI Taxonomy" id="206335"/>
    <lineage>
        <taxon>Eukaryota</taxon>
        <taxon>Fungi</taxon>
        <taxon>Dikarya</taxon>
        <taxon>Basidiomycota</taxon>
        <taxon>Agaricomycotina</taxon>
        <taxon>Agaricomycetes</taxon>
        <taxon>Agaricomycetidae</taxon>
        <taxon>Agaricales</taxon>
        <taxon>Marasmiineae</taxon>
        <taxon>Omphalotaceae</taxon>
        <taxon>Rhodocollybia</taxon>
    </lineage>
</organism>
<protein>
    <submittedName>
        <fullName evidence="1">Uncharacterized protein</fullName>
    </submittedName>
</protein>